<dbReference type="SUPFAM" id="SSF53927">
    <property type="entry name" value="Cytidine deaminase-like"/>
    <property type="match status" value="1"/>
</dbReference>
<organism evidence="8 9">
    <name type="scientific">Malassezia nana</name>
    <dbReference type="NCBI Taxonomy" id="180528"/>
    <lineage>
        <taxon>Eukaryota</taxon>
        <taxon>Fungi</taxon>
        <taxon>Dikarya</taxon>
        <taxon>Basidiomycota</taxon>
        <taxon>Ustilaginomycotina</taxon>
        <taxon>Malasseziomycetes</taxon>
        <taxon>Malasseziales</taxon>
        <taxon>Malasseziaceae</taxon>
        <taxon>Malassezia</taxon>
    </lineage>
</organism>
<dbReference type="CDD" id="cd03382">
    <property type="entry name" value="PAP2_dolichyldiphosphatase"/>
    <property type="match status" value="1"/>
</dbReference>
<dbReference type="SMART" id="SM00014">
    <property type="entry name" value="acidPPc"/>
    <property type="match status" value="1"/>
</dbReference>
<dbReference type="InterPro" id="IPR016193">
    <property type="entry name" value="Cytidine_deaminase-like"/>
</dbReference>
<dbReference type="Pfam" id="PF18785">
    <property type="entry name" value="Inv-AAD"/>
    <property type="match status" value="1"/>
</dbReference>
<evidence type="ECO:0000256" key="5">
    <source>
        <dbReference type="ARBA" id="ARBA00023136"/>
    </source>
</evidence>
<keyword evidence="5 6" id="KW-0472">Membrane</keyword>
<dbReference type="GO" id="GO:0006487">
    <property type="term" value="P:protein N-linked glycosylation"/>
    <property type="evidence" value="ECO:0007669"/>
    <property type="project" value="UniProtKB-UniRule"/>
</dbReference>
<keyword evidence="3 6" id="KW-0378">Hydrolase</keyword>
<dbReference type="EMBL" id="CP119898">
    <property type="protein sequence ID" value="WFD28675.1"/>
    <property type="molecule type" value="Genomic_DNA"/>
</dbReference>
<dbReference type="InterPro" id="IPR039667">
    <property type="entry name" value="Dolichyldiphosphatase_PAP2"/>
</dbReference>
<dbReference type="Gene3D" id="1.20.144.10">
    <property type="entry name" value="Phosphatidic acid phosphatase type 2/haloperoxidase"/>
    <property type="match status" value="1"/>
</dbReference>
<keyword evidence="6" id="KW-0256">Endoplasmic reticulum</keyword>
<dbReference type="Proteomes" id="UP001213623">
    <property type="component" value="Chromosome 7"/>
</dbReference>
<gene>
    <name evidence="8" type="ORF">MNAN1_003688</name>
</gene>
<dbReference type="InterPro" id="IPR036938">
    <property type="entry name" value="PAP2/HPO_sf"/>
</dbReference>
<evidence type="ECO:0000313" key="8">
    <source>
        <dbReference type="EMBL" id="WFD28675.1"/>
    </source>
</evidence>
<sequence length="461" mass="51665">MIQDWDQADLVHLDLTHVQYFFNDSYGSVWALITLFPVLTLAVYLTVIVQRRDTVYLNALVGQVLCEYVNGKLKKHIQQPRPTDILGTGYGMPSSHSQFSGFFCAFWSLHILLHWPTSQEHLVRNIWWVRLNQVYMLFLVVWLPALTCYSRHYLMYHTAEQIMVGAALGFAMGLVYYAVTEHVFKQHPVTQAWWKAFLQSKVARALRVCDSSLGCPDGLIEAAYMSWYSELAPKSLSTREFDGTHPAHVAMMLRALKAADECEAVPTAFSVGCVLAIHGPQLEEVEANVSIDPEPLVLSTGFSRELPGNTHAEECAMEKLVRYCAKTPEAISTHNLSEARKRAPLYLVLYTTMEPCSERLSGNVPCAQRILEFNARPPVSTAAWISRCVLDPQLTVPRTVLDRTPRPLQIRLVVQGVREPDDFVQCKATNQLRTAGIQVTQAQPTGSPAAMGMTFPPLSVA</sequence>
<comment type="pathway">
    <text evidence="6">Protein modification; protein glycosylation.</text>
</comment>
<dbReference type="Gene3D" id="3.40.140.10">
    <property type="entry name" value="Cytidine Deaminase, domain 2"/>
    <property type="match status" value="1"/>
</dbReference>
<comment type="catalytic activity">
    <reaction evidence="6">
        <text>a di-trans,poly-cis-dolichyl diphosphate + H2O = a di-trans,poly-cis-dolichyl phosphate + phosphate + H(+)</text>
        <dbReference type="Rhea" id="RHEA:14385"/>
        <dbReference type="Rhea" id="RHEA-COMP:19498"/>
        <dbReference type="Rhea" id="RHEA-COMP:19506"/>
        <dbReference type="ChEBI" id="CHEBI:15377"/>
        <dbReference type="ChEBI" id="CHEBI:15378"/>
        <dbReference type="ChEBI" id="CHEBI:43474"/>
        <dbReference type="ChEBI" id="CHEBI:57497"/>
        <dbReference type="ChEBI" id="CHEBI:57683"/>
        <dbReference type="EC" id="3.6.1.43"/>
    </reaction>
</comment>
<dbReference type="SUPFAM" id="SSF48317">
    <property type="entry name" value="Acid phosphatase/Vanadium-dependent haloperoxidase"/>
    <property type="match status" value="1"/>
</dbReference>
<dbReference type="PANTHER" id="PTHR11247:SF1">
    <property type="entry name" value="DOLICHYLDIPHOSPHATASE 1"/>
    <property type="match status" value="1"/>
</dbReference>
<feature type="transmembrane region" description="Helical" evidence="6">
    <location>
        <begin position="127"/>
        <end position="149"/>
    </location>
</feature>
<feature type="transmembrane region" description="Helical" evidence="6">
    <location>
        <begin position="29"/>
        <end position="49"/>
    </location>
</feature>
<comment type="similarity">
    <text evidence="6">Belongs to the dolichyldiphosphatase family.</text>
</comment>
<name>A0AAF0J928_9BASI</name>
<dbReference type="InterPro" id="IPR000326">
    <property type="entry name" value="PAP2/HPO"/>
</dbReference>
<evidence type="ECO:0000256" key="4">
    <source>
        <dbReference type="ARBA" id="ARBA00022989"/>
    </source>
</evidence>
<evidence type="ECO:0000256" key="1">
    <source>
        <dbReference type="ARBA" id="ARBA00004141"/>
    </source>
</evidence>
<evidence type="ECO:0000259" key="7">
    <source>
        <dbReference type="SMART" id="SM00014"/>
    </source>
</evidence>
<comment type="subcellular location">
    <subcellularLocation>
        <location evidence="6">Endoplasmic reticulum membrane</location>
        <topology evidence="6">Multi-pass membrane protein</topology>
    </subcellularLocation>
    <subcellularLocation>
        <location evidence="1">Membrane</location>
        <topology evidence="1">Multi-pass membrane protein</topology>
    </subcellularLocation>
</comment>
<protein>
    <recommendedName>
        <fullName evidence="6">Dolichyldiphosphatase</fullName>
        <ecNumber evidence="6">3.6.1.43</ecNumber>
    </recommendedName>
</protein>
<comment type="function">
    <text evidence="6">Required for efficient N-glycosylation. Necessary for maintaining optimal levels of dolichol-linked oligosaccharides. Hydrolyzes dolichyl pyrophosphate at a very high rate and dolichyl monophosphate at a much lower rate. Does not act on phosphatidate.</text>
</comment>
<dbReference type="GO" id="GO:0005789">
    <property type="term" value="C:endoplasmic reticulum membrane"/>
    <property type="evidence" value="ECO:0007669"/>
    <property type="project" value="UniProtKB-SubCell"/>
</dbReference>
<dbReference type="GO" id="GO:0047874">
    <property type="term" value="F:dolichyldiphosphatase activity"/>
    <property type="evidence" value="ECO:0007669"/>
    <property type="project" value="UniProtKB-UniRule"/>
</dbReference>
<keyword evidence="2 6" id="KW-0812">Transmembrane</keyword>
<feature type="transmembrane region" description="Helical" evidence="6">
    <location>
        <begin position="161"/>
        <end position="179"/>
    </location>
</feature>
<dbReference type="PANTHER" id="PTHR11247">
    <property type="entry name" value="PALMITOYL-PROTEIN THIOESTERASE/DOLICHYLDIPHOSPHATASE 1"/>
    <property type="match status" value="1"/>
</dbReference>
<dbReference type="EC" id="3.6.1.43" evidence="6"/>
<keyword evidence="9" id="KW-1185">Reference proteome</keyword>
<evidence type="ECO:0000313" key="9">
    <source>
        <dbReference type="Proteomes" id="UP001213623"/>
    </source>
</evidence>
<evidence type="ECO:0000256" key="3">
    <source>
        <dbReference type="ARBA" id="ARBA00022801"/>
    </source>
</evidence>
<feature type="transmembrane region" description="Helical" evidence="6">
    <location>
        <begin position="99"/>
        <end position="115"/>
    </location>
</feature>
<dbReference type="Pfam" id="PF01569">
    <property type="entry name" value="PAP2"/>
    <property type="match status" value="1"/>
</dbReference>
<feature type="domain" description="Phosphatidic acid phosphatase type 2/haloperoxidase" evidence="7">
    <location>
        <begin position="54"/>
        <end position="177"/>
    </location>
</feature>
<keyword evidence="4 6" id="KW-1133">Transmembrane helix</keyword>
<evidence type="ECO:0000256" key="2">
    <source>
        <dbReference type="ARBA" id="ARBA00022692"/>
    </source>
</evidence>
<dbReference type="GO" id="GO:0006139">
    <property type="term" value="P:nucleobase-containing compound metabolic process"/>
    <property type="evidence" value="ECO:0007669"/>
    <property type="project" value="UniProtKB-ARBA"/>
</dbReference>
<accession>A0AAF0J928</accession>
<proteinExistence type="inferred from homology"/>
<dbReference type="GO" id="GO:0008610">
    <property type="term" value="P:lipid biosynthetic process"/>
    <property type="evidence" value="ECO:0007669"/>
    <property type="project" value="TreeGrafter"/>
</dbReference>
<evidence type="ECO:0000256" key="6">
    <source>
        <dbReference type="RuleBase" id="RU367078"/>
    </source>
</evidence>
<dbReference type="AlphaFoldDB" id="A0AAF0J928"/>
<reference evidence="8" key="1">
    <citation type="submission" date="2023-03" db="EMBL/GenBank/DDBJ databases">
        <title>Mating type loci evolution in Malassezia.</title>
        <authorList>
            <person name="Coelho M.A."/>
        </authorList>
    </citation>
    <scope>NUCLEOTIDE SEQUENCE</scope>
    <source>
        <strain evidence="8">CBS 9557</strain>
    </source>
</reference>